<dbReference type="SUPFAM" id="SSF52540">
    <property type="entry name" value="P-loop containing nucleoside triphosphate hydrolases"/>
    <property type="match status" value="1"/>
</dbReference>
<gene>
    <name evidence="2" type="ORF">WOLCODRAFT_85327</name>
</gene>
<dbReference type="Proteomes" id="UP000218811">
    <property type="component" value="Unassembled WGS sequence"/>
</dbReference>
<dbReference type="PROSITE" id="PS51194">
    <property type="entry name" value="HELICASE_CTER"/>
    <property type="match status" value="1"/>
</dbReference>
<dbReference type="OrthoDB" id="3270319at2759"/>
<feature type="domain" description="Helicase C-terminal" evidence="1">
    <location>
        <begin position="309"/>
        <end position="457"/>
    </location>
</feature>
<evidence type="ECO:0000259" key="1">
    <source>
        <dbReference type="PROSITE" id="PS51194"/>
    </source>
</evidence>
<dbReference type="SMART" id="SM00490">
    <property type="entry name" value="HELICc"/>
    <property type="match status" value="1"/>
</dbReference>
<accession>A0A2H3JCB5</accession>
<dbReference type="OMA" id="DRITHGR"/>
<dbReference type="InterPro" id="IPR001650">
    <property type="entry name" value="Helicase_C-like"/>
</dbReference>
<dbReference type="Gene3D" id="3.40.50.300">
    <property type="entry name" value="P-loop containing nucleotide triphosphate hydrolases"/>
    <property type="match status" value="1"/>
</dbReference>
<keyword evidence="3" id="KW-1185">Reference proteome</keyword>
<dbReference type="Pfam" id="PF00271">
    <property type="entry name" value="Helicase_C"/>
    <property type="match status" value="1"/>
</dbReference>
<organism evidence="2 3">
    <name type="scientific">Wolfiporia cocos (strain MD-104)</name>
    <name type="common">Brown rot fungus</name>
    <dbReference type="NCBI Taxonomy" id="742152"/>
    <lineage>
        <taxon>Eukaryota</taxon>
        <taxon>Fungi</taxon>
        <taxon>Dikarya</taxon>
        <taxon>Basidiomycota</taxon>
        <taxon>Agaricomycotina</taxon>
        <taxon>Agaricomycetes</taxon>
        <taxon>Polyporales</taxon>
        <taxon>Phaeolaceae</taxon>
        <taxon>Wolfiporia</taxon>
    </lineage>
</organism>
<dbReference type="STRING" id="742152.A0A2H3JCB5"/>
<evidence type="ECO:0000313" key="3">
    <source>
        <dbReference type="Proteomes" id="UP000218811"/>
    </source>
</evidence>
<dbReference type="PANTHER" id="PTHR45629:SF7">
    <property type="entry name" value="DNA EXCISION REPAIR PROTEIN ERCC-6-RELATED"/>
    <property type="match status" value="1"/>
</dbReference>
<name>A0A2H3JCB5_WOLCO</name>
<protein>
    <recommendedName>
        <fullName evidence="1">Helicase C-terminal domain-containing protein</fullName>
    </recommendedName>
</protein>
<dbReference type="PANTHER" id="PTHR45629">
    <property type="entry name" value="SNF2/RAD54 FAMILY MEMBER"/>
    <property type="match status" value="1"/>
</dbReference>
<dbReference type="InterPro" id="IPR027417">
    <property type="entry name" value="P-loop_NTPase"/>
</dbReference>
<dbReference type="EMBL" id="KB467976">
    <property type="protein sequence ID" value="PCH39225.1"/>
    <property type="molecule type" value="Genomic_DNA"/>
</dbReference>
<reference evidence="2 3" key="1">
    <citation type="journal article" date="2012" name="Science">
        <title>The Paleozoic origin of enzymatic lignin decomposition reconstructed from 31 fungal genomes.</title>
        <authorList>
            <person name="Floudas D."/>
            <person name="Binder M."/>
            <person name="Riley R."/>
            <person name="Barry K."/>
            <person name="Blanchette R.A."/>
            <person name="Henrissat B."/>
            <person name="Martinez A.T."/>
            <person name="Otillar R."/>
            <person name="Spatafora J.W."/>
            <person name="Yadav J.S."/>
            <person name="Aerts A."/>
            <person name="Benoit I."/>
            <person name="Boyd A."/>
            <person name="Carlson A."/>
            <person name="Copeland A."/>
            <person name="Coutinho P.M."/>
            <person name="de Vries R.P."/>
            <person name="Ferreira P."/>
            <person name="Findley K."/>
            <person name="Foster B."/>
            <person name="Gaskell J."/>
            <person name="Glotzer D."/>
            <person name="Gorecki P."/>
            <person name="Heitman J."/>
            <person name="Hesse C."/>
            <person name="Hori C."/>
            <person name="Igarashi K."/>
            <person name="Jurgens J.A."/>
            <person name="Kallen N."/>
            <person name="Kersten P."/>
            <person name="Kohler A."/>
            <person name="Kuees U."/>
            <person name="Kumar T.K.A."/>
            <person name="Kuo A."/>
            <person name="LaButti K."/>
            <person name="Larrondo L.F."/>
            <person name="Lindquist E."/>
            <person name="Ling A."/>
            <person name="Lombard V."/>
            <person name="Lucas S."/>
            <person name="Lundell T."/>
            <person name="Martin R."/>
            <person name="McLaughlin D.J."/>
            <person name="Morgenstern I."/>
            <person name="Morin E."/>
            <person name="Murat C."/>
            <person name="Nagy L.G."/>
            <person name="Nolan M."/>
            <person name="Ohm R.A."/>
            <person name="Patyshakuliyeva A."/>
            <person name="Rokas A."/>
            <person name="Ruiz-Duenas F.J."/>
            <person name="Sabat G."/>
            <person name="Salamov A."/>
            <person name="Samejima M."/>
            <person name="Schmutz J."/>
            <person name="Slot J.C."/>
            <person name="St John F."/>
            <person name="Stenlid J."/>
            <person name="Sun H."/>
            <person name="Sun S."/>
            <person name="Syed K."/>
            <person name="Tsang A."/>
            <person name="Wiebenga A."/>
            <person name="Young D."/>
            <person name="Pisabarro A."/>
            <person name="Eastwood D.C."/>
            <person name="Martin F."/>
            <person name="Cullen D."/>
            <person name="Grigoriev I.V."/>
            <person name="Hibbett D.S."/>
        </authorList>
    </citation>
    <scope>NUCLEOTIDE SEQUENCE [LARGE SCALE GENOMIC DNA]</scope>
    <source>
        <strain evidence="2 3">MD-104</strain>
    </source>
</reference>
<proteinExistence type="predicted"/>
<sequence length="457" mass="51863">MSRVFARHLANTIHGHVFGTIIVDEAHIARNPKMMFTAINNLRQMSGGTVIAMTATLLLMRPGDLWNLGHLMGMEGFGEEKLEDLKAMERDLSSVLRRDRRRLKQSEQSNEVLDRITHGRSVHAKLVYLSVVAEKMETLCNRFAGLIVRQMVNLLDFKVDPISGLPMYHEHIIQWPVTRKWHRLFPLILDNRIRLPPSNGKLDLGQCGHPTMSDAHVHRWVGRLRHHDSYTPMLGCYPSTSGALPGRTMDVASSPQSSAPVGWPDSPPSKTVKRVRVVDHLYHAKYHAEVEGFPGDTPPRSRILVLRISLRTLPVYIHVETKDHISRPYPKGRVCALCHVPVTEFLQEHNIEYLRVIGQGMSVKQRSVNLERFHKSGVNSPCVLLLSGIGMVGLNIADVNILIIMDTLWPVQEDGQLIGRLWQHLQLKRVHIYWLITAGTLDVCLNNISFKKGYNTR</sequence>
<evidence type="ECO:0000313" key="2">
    <source>
        <dbReference type="EMBL" id="PCH39225.1"/>
    </source>
</evidence>
<dbReference type="InterPro" id="IPR038718">
    <property type="entry name" value="SNF2-like_sf"/>
</dbReference>
<dbReference type="Gene3D" id="3.40.50.10810">
    <property type="entry name" value="Tandem AAA-ATPase domain"/>
    <property type="match status" value="1"/>
</dbReference>
<dbReference type="InterPro" id="IPR050496">
    <property type="entry name" value="SNF2_RAD54_helicase_repair"/>
</dbReference>
<dbReference type="AlphaFoldDB" id="A0A2H3JCB5"/>